<dbReference type="EMBL" id="CM042055">
    <property type="protein sequence ID" value="KAI3702878.1"/>
    <property type="molecule type" value="Genomic_DNA"/>
</dbReference>
<reference evidence="1 2" key="2">
    <citation type="journal article" date="2022" name="Mol. Ecol. Resour.">
        <title>The genomes of chicory, endive, great burdock and yacon provide insights into Asteraceae paleo-polyploidization history and plant inulin production.</title>
        <authorList>
            <person name="Fan W."/>
            <person name="Wang S."/>
            <person name="Wang H."/>
            <person name="Wang A."/>
            <person name="Jiang F."/>
            <person name="Liu H."/>
            <person name="Zhao H."/>
            <person name="Xu D."/>
            <person name="Zhang Y."/>
        </authorList>
    </citation>
    <scope>NUCLEOTIDE SEQUENCE [LARGE SCALE GENOMIC DNA]</scope>
    <source>
        <strain evidence="2">cv. Niubang</strain>
    </source>
</reference>
<protein>
    <submittedName>
        <fullName evidence="1">Uncharacterized protein</fullName>
    </submittedName>
</protein>
<proteinExistence type="predicted"/>
<accession>A0ACB8ZZ77</accession>
<sequence length="167" mass="19074">MIMWTKEIVIIGRIKSDFDEMSILRLHQTDYDCYILLAIILARVREILLHNHSTTIVDIGWKHEANHFIAASNRNRHRHDHIFMLCPSTVDPSGFEPEGTRVVFTNHRADTLQIAGSRLPDCMHACGSCLPCRLVRVRFDCSLGPTEAETCPVAYKCTCNNKVYHVP</sequence>
<keyword evidence="2" id="KW-1185">Reference proteome</keyword>
<evidence type="ECO:0000313" key="2">
    <source>
        <dbReference type="Proteomes" id="UP001055879"/>
    </source>
</evidence>
<dbReference type="Proteomes" id="UP001055879">
    <property type="component" value="Linkage Group LG09"/>
</dbReference>
<name>A0ACB8ZZ77_ARCLA</name>
<gene>
    <name evidence="1" type="ORF">L6452_28631</name>
</gene>
<comment type="caution">
    <text evidence="1">The sequence shown here is derived from an EMBL/GenBank/DDBJ whole genome shotgun (WGS) entry which is preliminary data.</text>
</comment>
<evidence type="ECO:0000313" key="1">
    <source>
        <dbReference type="EMBL" id="KAI3702878.1"/>
    </source>
</evidence>
<organism evidence="1 2">
    <name type="scientific">Arctium lappa</name>
    <name type="common">Greater burdock</name>
    <name type="synonym">Lappa major</name>
    <dbReference type="NCBI Taxonomy" id="4217"/>
    <lineage>
        <taxon>Eukaryota</taxon>
        <taxon>Viridiplantae</taxon>
        <taxon>Streptophyta</taxon>
        <taxon>Embryophyta</taxon>
        <taxon>Tracheophyta</taxon>
        <taxon>Spermatophyta</taxon>
        <taxon>Magnoliopsida</taxon>
        <taxon>eudicotyledons</taxon>
        <taxon>Gunneridae</taxon>
        <taxon>Pentapetalae</taxon>
        <taxon>asterids</taxon>
        <taxon>campanulids</taxon>
        <taxon>Asterales</taxon>
        <taxon>Asteraceae</taxon>
        <taxon>Carduoideae</taxon>
        <taxon>Cardueae</taxon>
        <taxon>Arctiinae</taxon>
        <taxon>Arctium</taxon>
    </lineage>
</organism>
<reference evidence="2" key="1">
    <citation type="journal article" date="2022" name="Mol. Ecol. Resour.">
        <title>The genomes of chicory, endive, great burdock and yacon provide insights into Asteraceae palaeo-polyploidization history and plant inulin production.</title>
        <authorList>
            <person name="Fan W."/>
            <person name="Wang S."/>
            <person name="Wang H."/>
            <person name="Wang A."/>
            <person name="Jiang F."/>
            <person name="Liu H."/>
            <person name="Zhao H."/>
            <person name="Xu D."/>
            <person name="Zhang Y."/>
        </authorList>
    </citation>
    <scope>NUCLEOTIDE SEQUENCE [LARGE SCALE GENOMIC DNA]</scope>
    <source>
        <strain evidence="2">cv. Niubang</strain>
    </source>
</reference>